<dbReference type="AlphaFoldDB" id="A0A0S2HUD9"/>
<evidence type="ECO:0000256" key="2">
    <source>
        <dbReference type="ARBA" id="ARBA00022670"/>
    </source>
</evidence>
<dbReference type="Pfam" id="PF16491">
    <property type="entry name" value="Peptidase_M48_N"/>
    <property type="match status" value="1"/>
</dbReference>
<feature type="binding site" evidence="12">
    <location>
        <position position="273"/>
    </location>
    <ligand>
        <name>Zn(2+)</name>
        <dbReference type="ChEBI" id="CHEBI:29105"/>
        <note>catalytic</note>
    </ligand>
</feature>
<feature type="domain" description="Peptidase M48" evidence="15">
    <location>
        <begin position="203"/>
        <end position="407"/>
    </location>
</feature>
<accession>A0A0S2HUD9</accession>
<dbReference type="GO" id="GO:0004222">
    <property type="term" value="F:metalloendopeptidase activity"/>
    <property type="evidence" value="ECO:0007669"/>
    <property type="project" value="InterPro"/>
</dbReference>
<sequence>MTILYIVIVILILEYAVNELVDYLNLKHELKPVSPYLSRIFSYMQRKKMHLYHLANYRTGFFSSLVSLIVILSLLIFNGFGQIDYWIRSYFDNEILITLAFFGVIGVGGSILALPWEVYNTFYIEKRFDFNRQTPVLFILDKIKGMAVSILLGGGILAIVTWIYYNLNDHFWWIAWAVITSFSLFMTMFYSNLIVPLFNKQRPLEEGELRAEIEETAEKAGFKLDNIYVIDGSKRSTKSNAYFTGIGPKKRIVLYDTLINDLSNEEIVAVLAHEIGHYKKKHVTLNFITGVLQTGVILLLFDFITGYDAIYKAIGAVKPSFHMGLLVFGFLFTPASILIGLVTSYFSRKAEYQADAFAAKLGKARALIGALLKLTDKNLSNINPHPAFVFMHYSHPPVNERIKYLESLKDQS</sequence>
<keyword evidence="18" id="KW-1185">Reference proteome</keyword>
<feature type="active site" description="Proton donor" evidence="11">
    <location>
        <position position="355"/>
    </location>
</feature>
<organism evidence="17 18">
    <name type="scientific">Salinivirga cyanobacteriivorans</name>
    <dbReference type="NCBI Taxonomy" id="1307839"/>
    <lineage>
        <taxon>Bacteria</taxon>
        <taxon>Pseudomonadati</taxon>
        <taxon>Bacteroidota</taxon>
        <taxon>Bacteroidia</taxon>
        <taxon>Bacteroidales</taxon>
        <taxon>Salinivirgaceae</taxon>
        <taxon>Salinivirga</taxon>
    </lineage>
</organism>
<feature type="transmembrane region" description="Helical" evidence="14">
    <location>
        <begin position="97"/>
        <end position="124"/>
    </location>
</feature>
<feature type="domain" description="CAAX prenyl protease 1 N-terminal" evidence="16">
    <location>
        <begin position="23"/>
        <end position="200"/>
    </location>
</feature>
<feature type="transmembrane region" description="Helical" evidence="14">
    <location>
        <begin position="283"/>
        <end position="301"/>
    </location>
</feature>
<keyword evidence="2 13" id="KW-0645">Protease</keyword>
<evidence type="ECO:0000256" key="8">
    <source>
        <dbReference type="ARBA" id="ARBA00022989"/>
    </source>
</evidence>
<evidence type="ECO:0000256" key="10">
    <source>
        <dbReference type="ARBA" id="ARBA00023136"/>
    </source>
</evidence>
<dbReference type="CDD" id="cd07343">
    <property type="entry name" value="M48A_Zmpste24p_like"/>
    <property type="match status" value="1"/>
</dbReference>
<dbReference type="Proteomes" id="UP000064893">
    <property type="component" value="Chromosome"/>
</dbReference>
<evidence type="ECO:0000313" key="17">
    <source>
        <dbReference type="EMBL" id="ALO13688.1"/>
    </source>
</evidence>
<feature type="transmembrane region" description="Helical" evidence="14">
    <location>
        <begin position="321"/>
        <end position="342"/>
    </location>
</feature>
<keyword evidence="3 14" id="KW-0812">Transmembrane</keyword>
<dbReference type="GO" id="GO:0071586">
    <property type="term" value="P:CAAX-box protein processing"/>
    <property type="evidence" value="ECO:0007669"/>
    <property type="project" value="InterPro"/>
</dbReference>
<keyword evidence="6" id="KW-0256">Endoplasmic reticulum</keyword>
<comment type="similarity">
    <text evidence="13">Belongs to the peptidase M48 family.</text>
</comment>
<feature type="active site" evidence="11">
    <location>
        <position position="274"/>
    </location>
</feature>
<dbReference type="EMBL" id="CP013118">
    <property type="protein sequence ID" value="ALO13688.1"/>
    <property type="molecule type" value="Genomic_DNA"/>
</dbReference>
<feature type="transmembrane region" description="Helical" evidence="14">
    <location>
        <begin position="171"/>
        <end position="195"/>
    </location>
</feature>
<dbReference type="InterPro" id="IPR027057">
    <property type="entry name" value="CAXX_Prtase_1"/>
</dbReference>
<evidence type="ECO:0000256" key="3">
    <source>
        <dbReference type="ARBA" id="ARBA00022692"/>
    </source>
</evidence>
<gene>
    <name evidence="17" type="primary">htpX</name>
    <name evidence="17" type="ORF">L21SP5_00006</name>
</gene>
<dbReference type="FunFam" id="3.30.2010.10:FF:000002">
    <property type="entry name" value="CAAX prenyl protease"/>
    <property type="match status" value="1"/>
</dbReference>
<keyword evidence="8 14" id="KW-1133">Transmembrane helix</keyword>
<dbReference type="EC" id="3.4.24.-" evidence="17"/>
<dbReference type="RefSeq" id="WP_057951329.1">
    <property type="nucleotide sequence ID" value="NZ_CP013118.1"/>
</dbReference>
<evidence type="ECO:0000256" key="1">
    <source>
        <dbReference type="ARBA" id="ARBA00004477"/>
    </source>
</evidence>
<evidence type="ECO:0000313" key="18">
    <source>
        <dbReference type="Proteomes" id="UP000064893"/>
    </source>
</evidence>
<evidence type="ECO:0000256" key="7">
    <source>
        <dbReference type="ARBA" id="ARBA00022833"/>
    </source>
</evidence>
<evidence type="ECO:0000259" key="16">
    <source>
        <dbReference type="Pfam" id="PF16491"/>
    </source>
</evidence>
<keyword evidence="7 12" id="KW-0862">Zinc</keyword>
<evidence type="ECO:0000256" key="12">
    <source>
        <dbReference type="PIRSR" id="PIRSR627057-2"/>
    </source>
</evidence>
<evidence type="ECO:0000256" key="14">
    <source>
        <dbReference type="SAM" id="Phobius"/>
    </source>
</evidence>
<dbReference type="OrthoDB" id="9781930at2"/>
<evidence type="ECO:0000259" key="15">
    <source>
        <dbReference type="Pfam" id="PF01435"/>
    </source>
</evidence>
<dbReference type="STRING" id="1307839.L21SP5_00006"/>
<evidence type="ECO:0000256" key="6">
    <source>
        <dbReference type="ARBA" id="ARBA00022824"/>
    </source>
</evidence>
<keyword evidence="10 14" id="KW-0472">Membrane</keyword>
<name>A0A0S2HUD9_9BACT</name>
<dbReference type="Gene3D" id="3.30.2010.10">
    <property type="entry name" value="Metalloproteases ('zincins'), catalytic domain"/>
    <property type="match status" value="1"/>
</dbReference>
<dbReference type="InterPro" id="IPR032456">
    <property type="entry name" value="Peptidase_M48_N"/>
</dbReference>
<feature type="binding site" evidence="12">
    <location>
        <position position="351"/>
    </location>
    <ligand>
        <name>Zn(2+)</name>
        <dbReference type="ChEBI" id="CHEBI:29105"/>
        <note>catalytic</note>
    </ligand>
</feature>
<comment type="cofactor">
    <cofactor evidence="12 13">
        <name>Zn(2+)</name>
        <dbReference type="ChEBI" id="CHEBI:29105"/>
    </cofactor>
    <text evidence="12 13">Binds 1 zinc ion per subunit.</text>
</comment>
<evidence type="ECO:0000256" key="9">
    <source>
        <dbReference type="ARBA" id="ARBA00023049"/>
    </source>
</evidence>
<evidence type="ECO:0000256" key="13">
    <source>
        <dbReference type="RuleBase" id="RU003983"/>
    </source>
</evidence>
<dbReference type="KEGG" id="blq:L21SP5_00006"/>
<dbReference type="InterPro" id="IPR001915">
    <property type="entry name" value="Peptidase_M48"/>
</dbReference>
<protein>
    <submittedName>
        <fullName evidence="17">Protease HtpX</fullName>
        <ecNumber evidence="17">3.4.24.-</ecNumber>
    </submittedName>
</protein>
<comment type="subcellular location">
    <subcellularLocation>
        <location evidence="1">Endoplasmic reticulum membrane</location>
        <topology evidence="1">Multi-pass membrane protein</topology>
    </subcellularLocation>
</comment>
<keyword evidence="5 13" id="KW-0378">Hydrolase</keyword>
<reference evidence="17 18" key="1">
    <citation type="submission" date="2015-11" db="EMBL/GenBank/DDBJ databases">
        <title>Description and complete genome sequence of a novel strain predominating in hypersaline microbial mats and representing a new family of the Bacteriodetes phylum.</title>
        <authorList>
            <person name="Spring S."/>
            <person name="Bunk B."/>
            <person name="Sproer C."/>
            <person name="Klenk H.-P."/>
        </authorList>
    </citation>
    <scope>NUCLEOTIDE SEQUENCE [LARGE SCALE GENOMIC DNA]</scope>
    <source>
        <strain evidence="17 18">L21-Spi-D4</strain>
    </source>
</reference>
<dbReference type="PATRIC" id="fig|1307839.3.peg.6"/>
<feature type="transmembrane region" description="Helical" evidence="14">
    <location>
        <begin position="145"/>
        <end position="165"/>
    </location>
</feature>
<evidence type="ECO:0000256" key="11">
    <source>
        <dbReference type="PIRSR" id="PIRSR627057-1"/>
    </source>
</evidence>
<keyword evidence="9 13" id="KW-0482">Metalloprotease</keyword>
<dbReference type="Pfam" id="PF01435">
    <property type="entry name" value="Peptidase_M48"/>
    <property type="match status" value="1"/>
</dbReference>
<proteinExistence type="inferred from homology"/>
<feature type="transmembrane region" description="Helical" evidence="14">
    <location>
        <begin position="55"/>
        <end position="77"/>
    </location>
</feature>
<keyword evidence="4 12" id="KW-0479">Metal-binding</keyword>
<feature type="binding site" evidence="12">
    <location>
        <position position="277"/>
    </location>
    <ligand>
        <name>Zn(2+)</name>
        <dbReference type="ChEBI" id="CHEBI:29105"/>
        <note>catalytic</note>
    </ligand>
</feature>
<evidence type="ECO:0000256" key="4">
    <source>
        <dbReference type="ARBA" id="ARBA00022723"/>
    </source>
</evidence>
<dbReference type="PANTHER" id="PTHR10120">
    <property type="entry name" value="CAAX PRENYL PROTEASE 1"/>
    <property type="match status" value="1"/>
</dbReference>
<evidence type="ECO:0000256" key="5">
    <source>
        <dbReference type="ARBA" id="ARBA00022801"/>
    </source>
</evidence>
<dbReference type="GO" id="GO:0046872">
    <property type="term" value="F:metal ion binding"/>
    <property type="evidence" value="ECO:0007669"/>
    <property type="project" value="UniProtKB-KW"/>
</dbReference>